<dbReference type="GO" id="GO:0008234">
    <property type="term" value="F:cysteine-type peptidase activity"/>
    <property type="evidence" value="ECO:0007669"/>
    <property type="project" value="UniProtKB-KW"/>
</dbReference>
<dbReference type="InterPro" id="IPR000169">
    <property type="entry name" value="Pept_cys_AS"/>
</dbReference>
<dbReference type="GO" id="GO:0006508">
    <property type="term" value="P:proteolysis"/>
    <property type="evidence" value="ECO:0007669"/>
    <property type="project" value="UniProtKB-KW"/>
</dbReference>
<evidence type="ECO:0000256" key="5">
    <source>
        <dbReference type="ARBA" id="ARBA00023157"/>
    </source>
</evidence>
<dbReference type="CDD" id="cd02620">
    <property type="entry name" value="Peptidase_C1A_CathepsinB"/>
    <property type="match status" value="1"/>
</dbReference>
<dbReference type="AlphaFoldDB" id="A0A6P8YTA5"/>
<evidence type="ECO:0000256" key="1">
    <source>
        <dbReference type="ARBA" id="ARBA00008455"/>
    </source>
</evidence>
<protein>
    <submittedName>
        <fullName evidence="9">Cathepsin B-like</fullName>
    </submittedName>
</protein>
<comment type="similarity">
    <text evidence="1">Belongs to the peptidase C1 family.</text>
</comment>
<organism evidence="9">
    <name type="scientific">Thrips palmi</name>
    <name type="common">Melon thrips</name>
    <dbReference type="NCBI Taxonomy" id="161013"/>
    <lineage>
        <taxon>Eukaryota</taxon>
        <taxon>Metazoa</taxon>
        <taxon>Ecdysozoa</taxon>
        <taxon>Arthropoda</taxon>
        <taxon>Hexapoda</taxon>
        <taxon>Insecta</taxon>
        <taxon>Pterygota</taxon>
        <taxon>Neoptera</taxon>
        <taxon>Paraneoptera</taxon>
        <taxon>Thysanoptera</taxon>
        <taxon>Terebrantia</taxon>
        <taxon>Thripoidea</taxon>
        <taxon>Thripidae</taxon>
        <taxon>Thrips</taxon>
    </lineage>
</organism>
<dbReference type="SMART" id="SM00645">
    <property type="entry name" value="Pept_C1"/>
    <property type="match status" value="1"/>
</dbReference>
<keyword evidence="5" id="KW-1015">Disulfide bond</keyword>
<dbReference type="InterPro" id="IPR013128">
    <property type="entry name" value="Peptidase_C1A"/>
</dbReference>
<dbReference type="RefSeq" id="XP_034240321.1">
    <property type="nucleotide sequence ID" value="XM_034384430.1"/>
</dbReference>
<evidence type="ECO:0000313" key="8">
    <source>
        <dbReference type="Proteomes" id="UP000515158"/>
    </source>
</evidence>
<accession>A0A6P8YTA5</accession>
<evidence type="ECO:0000313" key="9">
    <source>
        <dbReference type="RefSeq" id="XP_034240321.1"/>
    </source>
</evidence>
<dbReference type="SUPFAM" id="SSF54001">
    <property type="entry name" value="Cysteine proteinases"/>
    <property type="match status" value="1"/>
</dbReference>
<evidence type="ECO:0000256" key="6">
    <source>
        <dbReference type="SAM" id="MobiDB-lite"/>
    </source>
</evidence>
<dbReference type="PROSITE" id="PS00640">
    <property type="entry name" value="THIOL_PROTEASE_ASN"/>
    <property type="match status" value="1"/>
</dbReference>
<evidence type="ECO:0000256" key="4">
    <source>
        <dbReference type="ARBA" id="ARBA00022807"/>
    </source>
</evidence>
<reference evidence="9" key="1">
    <citation type="submission" date="2025-08" db="UniProtKB">
        <authorList>
            <consortium name="RefSeq"/>
        </authorList>
    </citation>
    <scope>IDENTIFICATION</scope>
    <source>
        <tissue evidence="9">Total insect</tissue>
    </source>
</reference>
<dbReference type="OrthoDB" id="3789175at2759"/>
<keyword evidence="2" id="KW-0645">Protease</keyword>
<feature type="domain" description="Peptidase C1A papain C-terminal" evidence="7">
    <location>
        <begin position="40"/>
        <end position="283"/>
    </location>
</feature>
<dbReference type="Proteomes" id="UP000515158">
    <property type="component" value="Unplaced"/>
</dbReference>
<dbReference type="InterPro" id="IPR000668">
    <property type="entry name" value="Peptidase_C1A_C"/>
</dbReference>
<dbReference type="PROSITE" id="PS00139">
    <property type="entry name" value="THIOL_PROTEASE_CYS"/>
    <property type="match status" value="1"/>
</dbReference>
<sequence length="327" mass="36108">MTAPPYAMGVQLNLAAYKDKARLDAKAFDARGDEELRAMLPLAFDARKHWKRCPSIGRVVDQGCCGSCWAYASAMVMTDRQCILANEHFEYSAQHLLVCSKTSNHSTPCKGGDPADAFDFWVTRGVVSGGEFNSYVGCMPYIYAPAGNQCRASATPLECLQQCQISYPRQFKKDLHFGERYMLLPQNRPVIMQSEILRGGPIVAILDAYEDFKCYESGVYEHVAGELEGAHAVRLIGWGTENGVPYWLAANSWGKAWGERGLFKVRRGTNECNIESLRVATGFPSTVDVKGDAETTTGQQSAEGEASEAVSDGDGKDYTYDYDLDDY</sequence>
<keyword evidence="4" id="KW-0788">Thiol protease</keyword>
<dbReference type="InterPro" id="IPR025661">
    <property type="entry name" value="Pept_asp_AS"/>
</dbReference>
<feature type="region of interest" description="Disordered" evidence="6">
    <location>
        <begin position="292"/>
        <end position="327"/>
    </location>
</feature>
<evidence type="ECO:0000259" key="7">
    <source>
        <dbReference type="SMART" id="SM00645"/>
    </source>
</evidence>
<dbReference type="KEGG" id="tpal:117644800"/>
<name>A0A6P8YTA5_THRPL</name>
<keyword evidence="3" id="KW-0378">Hydrolase</keyword>
<dbReference type="PRINTS" id="PR00705">
    <property type="entry name" value="PAPAIN"/>
</dbReference>
<evidence type="ECO:0000256" key="2">
    <source>
        <dbReference type="ARBA" id="ARBA00022670"/>
    </source>
</evidence>
<dbReference type="InParanoid" id="A0A6P8YTA5"/>
<dbReference type="GeneID" id="117644800"/>
<gene>
    <name evidence="9" type="primary">LOC117644800</name>
</gene>
<dbReference type="InterPro" id="IPR025660">
    <property type="entry name" value="Pept_his_AS"/>
</dbReference>
<dbReference type="Pfam" id="PF00112">
    <property type="entry name" value="Peptidase_C1"/>
    <property type="match status" value="1"/>
</dbReference>
<dbReference type="Gene3D" id="3.90.70.10">
    <property type="entry name" value="Cysteine proteinases"/>
    <property type="match status" value="1"/>
</dbReference>
<keyword evidence="8" id="KW-1185">Reference proteome</keyword>
<dbReference type="PANTHER" id="PTHR12411">
    <property type="entry name" value="CYSTEINE PROTEASE FAMILY C1-RELATED"/>
    <property type="match status" value="1"/>
</dbReference>
<dbReference type="InterPro" id="IPR038765">
    <property type="entry name" value="Papain-like_cys_pep_sf"/>
</dbReference>
<dbReference type="PROSITE" id="PS00639">
    <property type="entry name" value="THIOL_PROTEASE_HIS"/>
    <property type="match status" value="1"/>
</dbReference>
<evidence type="ECO:0000256" key="3">
    <source>
        <dbReference type="ARBA" id="ARBA00022801"/>
    </source>
</evidence>
<proteinExistence type="inferred from homology"/>